<reference evidence="8" key="1">
    <citation type="journal article" date="2012" name="J. Microbiol. Biotechnol.">
        <title>Ramlibacter ginsenosidimutans sp. nov., with ginsenoside-converting activity.</title>
        <authorList>
            <person name="Wang L."/>
            <person name="An D.S."/>
            <person name="Kim S.G."/>
            <person name="Jin F.X."/>
            <person name="Kim S.C."/>
            <person name="Lee S.T."/>
            <person name="Im W.T."/>
        </authorList>
    </citation>
    <scope>NUCLEOTIDE SEQUENCE</scope>
    <source>
        <strain evidence="8">KACC 17527</strain>
    </source>
</reference>
<comment type="caution">
    <text evidence="8">The sequence shown here is derived from an EMBL/GenBank/DDBJ whole genome shotgun (WGS) entry which is preliminary data.</text>
</comment>
<comment type="subcellular location">
    <subcellularLocation>
        <location evidence="1">Cell membrane</location>
        <topology evidence="1">Multi-pass membrane protein</topology>
    </subcellularLocation>
</comment>
<gene>
    <name evidence="8" type="ORF">JJB11_02105</name>
</gene>
<evidence type="ECO:0000256" key="1">
    <source>
        <dbReference type="ARBA" id="ARBA00004651"/>
    </source>
</evidence>
<dbReference type="RefSeq" id="WP_201166245.1">
    <property type="nucleotide sequence ID" value="NZ_JAEPWM010000001.1"/>
</dbReference>
<feature type="transmembrane region" description="Helical" evidence="7">
    <location>
        <begin position="61"/>
        <end position="81"/>
    </location>
</feature>
<evidence type="ECO:0000256" key="4">
    <source>
        <dbReference type="ARBA" id="ARBA00022989"/>
    </source>
</evidence>
<feature type="transmembrane region" description="Helical" evidence="7">
    <location>
        <begin position="254"/>
        <end position="277"/>
    </location>
</feature>
<evidence type="ECO:0000313" key="8">
    <source>
        <dbReference type="EMBL" id="MBK6004872.1"/>
    </source>
</evidence>
<sequence length="344" mass="37174">MREAALQYFHARSRWSGWEVAFWMAWVVLFFVPGANLALFGQVLAWGLFALSLDLVLGYRGIPSLGHATFFGIGAYTAGFLGKYGWSEPISGLFVAGLLAGVAGLATGRIVRGLHGVGLLMVTLGLNLLLYDFVHRSTELTGGDDGVQGISIAPVLGLFRFDMFGRTAYVYTLVVVFLLFLLTRALVNSSWGLSLLGARDKPRRMTMLGAPLDADLTWTFAISAAVAGVAGALLTQTTQFVSPEVLSFQRSADVLVILVIGGTAVLYGGFIGAIVFLLMRDQLAAMNPIYWYFWIGLLLVLIVSFFRKGILPTVRDQLARWRPRRGAAPSPASGSEVTAQGEPS</sequence>
<dbReference type="GO" id="GO:0005886">
    <property type="term" value="C:plasma membrane"/>
    <property type="evidence" value="ECO:0007669"/>
    <property type="project" value="UniProtKB-SubCell"/>
</dbReference>
<feature type="transmembrane region" description="Helical" evidence="7">
    <location>
        <begin position="117"/>
        <end position="134"/>
    </location>
</feature>
<keyword evidence="2" id="KW-1003">Cell membrane</keyword>
<keyword evidence="3 7" id="KW-0812">Transmembrane</keyword>
<dbReference type="Pfam" id="PF02653">
    <property type="entry name" value="BPD_transp_2"/>
    <property type="match status" value="1"/>
</dbReference>
<dbReference type="PANTHER" id="PTHR30482:SF17">
    <property type="entry name" value="ABC TRANSPORTER ATP-BINDING PROTEIN"/>
    <property type="match status" value="1"/>
</dbReference>
<feature type="transmembrane region" description="Helical" evidence="7">
    <location>
        <begin position="289"/>
        <end position="306"/>
    </location>
</feature>
<name>A0A934TP43_9BURK</name>
<feature type="region of interest" description="Disordered" evidence="6">
    <location>
        <begin position="322"/>
        <end position="344"/>
    </location>
</feature>
<feature type="transmembrane region" description="Helical" evidence="7">
    <location>
        <begin position="93"/>
        <end position="111"/>
    </location>
</feature>
<protein>
    <submittedName>
        <fullName evidence="8">Branched-chain amino acid ABC transporter permease</fullName>
    </submittedName>
</protein>
<keyword evidence="5 7" id="KW-0472">Membrane</keyword>
<dbReference type="GO" id="GO:0015658">
    <property type="term" value="F:branched-chain amino acid transmembrane transporter activity"/>
    <property type="evidence" value="ECO:0007669"/>
    <property type="project" value="InterPro"/>
</dbReference>
<feature type="transmembrane region" description="Helical" evidence="7">
    <location>
        <begin position="168"/>
        <end position="187"/>
    </location>
</feature>
<dbReference type="InterPro" id="IPR043428">
    <property type="entry name" value="LivM-like"/>
</dbReference>
<keyword evidence="4 7" id="KW-1133">Transmembrane helix</keyword>
<dbReference type="Proteomes" id="UP000630528">
    <property type="component" value="Unassembled WGS sequence"/>
</dbReference>
<evidence type="ECO:0000313" key="9">
    <source>
        <dbReference type="Proteomes" id="UP000630528"/>
    </source>
</evidence>
<evidence type="ECO:0000256" key="2">
    <source>
        <dbReference type="ARBA" id="ARBA00022475"/>
    </source>
</evidence>
<evidence type="ECO:0000256" key="7">
    <source>
        <dbReference type="SAM" id="Phobius"/>
    </source>
</evidence>
<dbReference type="CDD" id="cd06581">
    <property type="entry name" value="TM_PBP1_LivM_like"/>
    <property type="match status" value="1"/>
</dbReference>
<feature type="transmembrane region" description="Helical" evidence="7">
    <location>
        <begin position="216"/>
        <end position="234"/>
    </location>
</feature>
<keyword evidence="9" id="KW-1185">Reference proteome</keyword>
<evidence type="ECO:0000256" key="3">
    <source>
        <dbReference type="ARBA" id="ARBA00022692"/>
    </source>
</evidence>
<feature type="compositionally biased region" description="Polar residues" evidence="6">
    <location>
        <begin position="332"/>
        <end position="344"/>
    </location>
</feature>
<evidence type="ECO:0000256" key="6">
    <source>
        <dbReference type="SAM" id="MobiDB-lite"/>
    </source>
</evidence>
<feature type="transmembrane region" description="Helical" evidence="7">
    <location>
        <begin position="20"/>
        <end position="49"/>
    </location>
</feature>
<dbReference type="PANTHER" id="PTHR30482">
    <property type="entry name" value="HIGH-AFFINITY BRANCHED-CHAIN AMINO ACID TRANSPORT SYSTEM PERMEASE"/>
    <property type="match status" value="1"/>
</dbReference>
<proteinExistence type="predicted"/>
<dbReference type="EMBL" id="JAEPWM010000001">
    <property type="protein sequence ID" value="MBK6004872.1"/>
    <property type="molecule type" value="Genomic_DNA"/>
</dbReference>
<dbReference type="AlphaFoldDB" id="A0A934TP43"/>
<reference evidence="8" key="2">
    <citation type="submission" date="2021-01" db="EMBL/GenBank/DDBJ databases">
        <authorList>
            <person name="Kang M."/>
        </authorList>
    </citation>
    <scope>NUCLEOTIDE SEQUENCE</scope>
    <source>
        <strain evidence="8">KACC 17527</strain>
    </source>
</reference>
<organism evidence="8 9">
    <name type="scientific">Ramlibacter ginsenosidimutans</name>
    <dbReference type="NCBI Taxonomy" id="502333"/>
    <lineage>
        <taxon>Bacteria</taxon>
        <taxon>Pseudomonadati</taxon>
        <taxon>Pseudomonadota</taxon>
        <taxon>Betaproteobacteria</taxon>
        <taxon>Burkholderiales</taxon>
        <taxon>Comamonadaceae</taxon>
        <taxon>Ramlibacter</taxon>
    </lineage>
</organism>
<evidence type="ECO:0000256" key="5">
    <source>
        <dbReference type="ARBA" id="ARBA00023136"/>
    </source>
</evidence>
<dbReference type="InterPro" id="IPR001851">
    <property type="entry name" value="ABC_transp_permease"/>
</dbReference>
<accession>A0A934TP43</accession>